<dbReference type="InterPro" id="IPR050101">
    <property type="entry name" value="CinA"/>
</dbReference>
<dbReference type="AlphaFoldDB" id="A0A916TFK7"/>
<dbReference type="InterPro" id="IPR036653">
    <property type="entry name" value="CinA-like_C"/>
</dbReference>
<comment type="caution">
    <text evidence="3">The sequence shown here is derived from an EMBL/GenBank/DDBJ whole genome shotgun (WGS) entry which is preliminary data.</text>
</comment>
<dbReference type="InterPro" id="IPR008136">
    <property type="entry name" value="CinA_C"/>
</dbReference>
<dbReference type="SUPFAM" id="SSF53218">
    <property type="entry name" value="Molybdenum cofactor biosynthesis proteins"/>
    <property type="match status" value="1"/>
</dbReference>
<dbReference type="SUPFAM" id="SSF142433">
    <property type="entry name" value="CinA-like"/>
    <property type="match status" value="1"/>
</dbReference>
<reference evidence="3" key="1">
    <citation type="journal article" date="2014" name="Int. J. Syst. Evol. Microbiol.">
        <title>Complete genome sequence of Corynebacterium casei LMG S-19264T (=DSM 44701T), isolated from a smear-ripened cheese.</title>
        <authorList>
            <consortium name="US DOE Joint Genome Institute (JGI-PGF)"/>
            <person name="Walter F."/>
            <person name="Albersmeier A."/>
            <person name="Kalinowski J."/>
            <person name="Ruckert C."/>
        </authorList>
    </citation>
    <scope>NUCLEOTIDE SEQUENCE</scope>
    <source>
        <strain evidence="3">CGMCC 1.12827</strain>
    </source>
</reference>
<gene>
    <name evidence="3" type="primary">cinA</name>
    <name evidence="3" type="ORF">GCM10011489_33230</name>
</gene>
<dbReference type="HAMAP" id="MF_00226_B">
    <property type="entry name" value="CinA_B"/>
    <property type="match status" value="1"/>
</dbReference>
<proteinExistence type="inferred from homology"/>
<evidence type="ECO:0000256" key="1">
    <source>
        <dbReference type="HAMAP-Rule" id="MF_00226"/>
    </source>
</evidence>
<dbReference type="Pfam" id="PF00994">
    <property type="entry name" value="MoCF_biosynth"/>
    <property type="match status" value="1"/>
</dbReference>
<dbReference type="PANTHER" id="PTHR13939:SF0">
    <property type="entry name" value="NMN AMIDOHYDROLASE-LIKE PROTEIN YFAY"/>
    <property type="match status" value="1"/>
</dbReference>
<protein>
    <recommendedName>
        <fullName evidence="1">CinA-like protein</fullName>
    </recommendedName>
</protein>
<accession>A0A916TFK7</accession>
<dbReference type="NCBIfam" id="NF001813">
    <property type="entry name" value="PRK00549.1"/>
    <property type="match status" value="1"/>
</dbReference>
<dbReference type="CDD" id="cd00885">
    <property type="entry name" value="cinA"/>
    <property type="match status" value="1"/>
</dbReference>
<comment type="similarity">
    <text evidence="1">Belongs to the CinA family.</text>
</comment>
<evidence type="ECO:0000313" key="3">
    <source>
        <dbReference type="EMBL" id="GGB43076.1"/>
    </source>
</evidence>
<reference evidence="3" key="2">
    <citation type="submission" date="2020-09" db="EMBL/GenBank/DDBJ databases">
        <authorList>
            <person name="Sun Q."/>
            <person name="Zhou Y."/>
        </authorList>
    </citation>
    <scope>NUCLEOTIDE SEQUENCE</scope>
    <source>
        <strain evidence="3">CGMCC 1.12827</strain>
    </source>
</reference>
<evidence type="ECO:0000313" key="4">
    <source>
        <dbReference type="Proteomes" id="UP000621454"/>
    </source>
</evidence>
<dbReference type="Pfam" id="PF02464">
    <property type="entry name" value="CinA"/>
    <property type="match status" value="1"/>
</dbReference>
<dbReference type="RefSeq" id="WP_188587858.1">
    <property type="nucleotide sequence ID" value="NZ_BMGC01000033.1"/>
</dbReference>
<dbReference type="SMART" id="SM00852">
    <property type="entry name" value="MoCF_biosynth"/>
    <property type="match status" value="1"/>
</dbReference>
<dbReference type="PIRSF" id="PIRSF006728">
    <property type="entry name" value="CinA"/>
    <property type="match status" value="1"/>
</dbReference>
<dbReference type="InterPro" id="IPR001453">
    <property type="entry name" value="MoaB/Mog_dom"/>
</dbReference>
<organism evidence="3 4">
    <name type="scientific">Gordonia jinhuaensis</name>
    <dbReference type="NCBI Taxonomy" id="1517702"/>
    <lineage>
        <taxon>Bacteria</taxon>
        <taxon>Bacillati</taxon>
        <taxon>Actinomycetota</taxon>
        <taxon>Actinomycetes</taxon>
        <taxon>Mycobacteriales</taxon>
        <taxon>Gordoniaceae</taxon>
        <taxon>Gordonia</taxon>
    </lineage>
</organism>
<keyword evidence="4" id="KW-1185">Reference proteome</keyword>
<feature type="domain" description="MoaB/Mog" evidence="2">
    <location>
        <begin position="6"/>
        <end position="191"/>
    </location>
</feature>
<dbReference type="NCBIfam" id="TIGR00199">
    <property type="entry name" value="PncC_domain"/>
    <property type="match status" value="1"/>
</dbReference>
<name>A0A916TFK7_9ACTN</name>
<sequence>MNVRVGIVVTGTEVLSGRVADRNGRWMSEQLLEMGVDVAHITICGDRPADLTAELAFLRGVGVDLIITSGGLGPTADDVTVATVAEFTGRPLHSDPALREDIAQIIAGWQRARGFGDGTQLSPATLAGIDKQSLVPEGATSIPPTGTAPGVAIAAQHSEDAAMPAILILPGPPRELQQMWPAALATREVGEVLSRHDDIEQSTIRMYGLPEADLAATLRAAESDVDGFGDLEITTCLSRGEVEMVTRYSVRARPVYAELSAMIEKSHPRQVFSIDGSTIDDQLAELLRGHLVATAESCTGGLIAARLTERPGSSAYVAGGVVAYSNEVKIAALGVPAELIAEHGAVSEPVAAAMAQGALTRCGADVAVSTSGVAGPSGGTAQKPVGTVCFGVAVAGRDTYTRTLRFPGDRGDVRALATTAVLHMLERSLRR</sequence>
<evidence type="ECO:0000259" key="2">
    <source>
        <dbReference type="SMART" id="SM00852"/>
    </source>
</evidence>
<dbReference type="EMBL" id="BMGC01000033">
    <property type="protein sequence ID" value="GGB43076.1"/>
    <property type="molecule type" value="Genomic_DNA"/>
</dbReference>
<dbReference type="Proteomes" id="UP000621454">
    <property type="component" value="Unassembled WGS sequence"/>
</dbReference>
<dbReference type="Gene3D" id="3.90.950.20">
    <property type="entry name" value="CinA-like"/>
    <property type="match status" value="1"/>
</dbReference>
<dbReference type="InterPro" id="IPR008135">
    <property type="entry name" value="Competence-induced_CinA"/>
</dbReference>
<dbReference type="InterPro" id="IPR036425">
    <property type="entry name" value="MoaB/Mog-like_dom_sf"/>
</dbReference>
<dbReference type="PANTHER" id="PTHR13939">
    <property type="entry name" value="NICOTINAMIDE-NUCLEOTIDE AMIDOHYDROLASE PNCC"/>
    <property type="match status" value="1"/>
</dbReference>
<dbReference type="Gene3D" id="3.40.980.10">
    <property type="entry name" value="MoaB/Mog-like domain"/>
    <property type="match status" value="1"/>
</dbReference>